<proteinExistence type="predicted"/>
<dbReference type="InterPro" id="IPR036116">
    <property type="entry name" value="FN3_sf"/>
</dbReference>
<sequence>MKINTPILILAAILLIHCKKAEKTSNVISGNPIVNTGTIPKVQTAILKNITTITAQSGGITIDNGGSTIKERGLVLSLNPLPTIADTKFGTTSITGAGEFTSEITGIKAGTKYFVRAYAVNNNGIGYGNEISFTTTAIGNASFNFTPLFIVGATLATCDMEIINDGGDNVTERGLVYGLIENPTINDNKVKHNNAGVGGYRLMIKGLLEKTNYHVRAYAINAKGVSYSNNVQFKTIPKGKITYTFNKATNPTTEQLEAYARLQVAVDSATWYLSNYTSATKHVYLNYVEGTSTADANNEGWMRFGTNAGFQNLRTMLHEMNHTLGTGTTSWWTSKIVGGKFQGQYTNELLRKIQRNSTVQLSGDTQHWWPFGLNQNSEVSSSWDYVYNCILIEAMRKDGLPTATSGPYNP</sequence>
<organism evidence="1 2">
    <name type="scientific">Pedobacter frigiditerrae</name>
    <dbReference type="NCBI Taxonomy" id="2530452"/>
    <lineage>
        <taxon>Bacteria</taxon>
        <taxon>Pseudomonadati</taxon>
        <taxon>Bacteroidota</taxon>
        <taxon>Sphingobacteriia</taxon>
        <taxon>Sphingobacteriales</taxon>
        <taxon>Sphingobacteriaceae</taxon>
        <taxon>Pedobacter</taxon>
    </lineage>
</organism>
<dbReference type="AlphaFoldDB" id="A0A4R0MWR8"/>
<evidence type="ECO:0000313" key="2">
    <source>
        <dbReference type="Proteomes" id="UP000292884"/>
    </source>
</evidence>
<dbReference type="Proteomes" id="UP000292884">
    <property type="component" value="Unassembled WGS sequence"/>
</dbReference>
<evidence type="ECO:0008006" key="3">
    <source>
        <dbReference type="Google" id="ProtNLM"/>
    </source>
</evidence>
<dbReference type="OrthoDB" id="9765957at2"/>
<name>A0A4R0MWR8_9SPHI</name>
<reference evidence="1 2" key="1">
    <citation type="submission" date="2019-02" db="EMBL/GenBank/DDBJ databases">
        <title>Pedobacter sp. RP-1-13 sp. nov., isolated from Arctic soil.</title>
        <authorList>
            <person name="Dahal R.H."/>
        </authorList>
    </citation>
    <scope>NUCLEOTIDE SEQUENCE [LARGE SCALE GENOMIC DNA]</scope>
    <source>
        <strain evidence="1 2">RP-1-13</strain>
    </source>
</reference>
<accession>A0A4R0MWR8</accession>
<comment type="caution">
    <text evidence="1">The sequence shown here is derived from an EMBL/GenBank/DDBJ whole genome shotgun (WGS) entry which is preliminary data.</text>
</comment>
<dbReference type="SUPFAM" id="SSF49265">
    <property type="entry name" value="Fibronectin type III"/>
    <property type="match status" value="1"/>
</dbReference>
<gene>
    <name evidence="1" type="ORF">EZ428_08090</name>
</gene>
<keyword evidence="2" id="KW-1185">Reference proteome</keyword>
<protein>
    <recommendedName>
        <fullName evidence="3">Fibronectin type-III domain-containing protein</fullName>
    </recommendedName>
</protein>
<dbReference type="InterPro" id="IPR003961">
    <property type="entry name" value="FN3_dom"/>
</dbReference>
<dbReference type="EMBL" id="SJSK01000002">
    <property type="protein sequence ID" value="TCC91709.1"/>
    <property type="molecule type" value="Genomic_DNA"/>
</dbReference>
<dbReference type="CDD" id="cd00063">
    <property type="entry name" value="FN3"/>
    <property type="match status" value="1"/>
</dbReference>
<evidence type="ECO:0000313" key="1">
    <source>
        <dbReference type="EMBL" id="TCC91709.1"/>
    </source>
</evidence>
<dbReference type="RefSeq" id="WP_131552649.1">
    <property type="nucleotide sequence ID" value="NZ_SJSK01000002.1"/>
</dbReference>